<sequence>MTYLSPRETIYPRLSRGRPIFNSRRAEILNERNNLYVERQVTYGNQSFSITKACLTSQYDTHRGAHCGSSETTIVTRNDFQQNRFLYNRKAAAILLIPPEMNLQAREWQDNT</sequence>
<reference evidence="1" key="2">
    <citation type="submission" date="2023-03" db="EMBL/GenBank/DDBJ databases">
        <authorList>
            <person name="Inwood S.N."/>
            <person name="Skelly J.G."/>
            <person name="Guhlin J."/>
            <person name="Harrop T.W.R."/>
            <person name="Goldson S.G."/>
            <person name="Dearden P.K."/>
        </authorList>
    </citation>
    <scope>NUCLEOTIDE SEQUENCE</scope>
    <source>
        <strain evidence="1">Irish</strain>
        <tissue evidence="1">Whole body</tissue>
    </source>
</reference>
<comment type="caution">
    <text evidence="1">The sequence shown here is derived from an EMBL/GenBank/DDBJ whole genome shotgun (WGS) entry which is preliminary data.</text>
</comment>
<dbReference type="AlphaFoldDB" id="A0AA39C3A7"/>
<evidence type="ECO:0000313" key="2">
    <source>
        <dbReference type="Proteomes" id="UP001168990"/>
    </source>
</evidence>
<protein>
    <submittedName>
        <fullName evidence="1">Uncharacterized protein</fullName>
    </submittedName>
</protein>
<reference evidence="1" key="1">
    <citation type="journal article" date="2023" name="bioRxiv">
        <title>Scaffold-level genome assemblies of two parasitoid biocontrol wasps reveal the parthenogenesis mechanism and an associated novel virus.</title>
        <authorList>
            <person name="Inwood S."/>
            <person name="Skelly J."/>
            <person name="Guhlin J."/>
            <person name="Harrop T."/>
            <person name="Goldson S."/>
            <person name="Dearden P."/>
        </authorList>
    </citation>
    <scope>NUCLEOTIDE SEQUENCE</scope>
    <source>
        <strain evidence="1">Irish</strain>
        <tissue evidence="1">Whole body</tissue>
    </source>
</reference>
<evidence type="ECO:0000313" key="1">
    <source>
        <dbReference type="EMBL" id="KAK0157083.1"/>
    </source>
</evidence>
<name>A0AA39C3A7_9HYME</name>
<proteinExistence type="predicted"/>
<dbReference type="Proteomes" id="UP001168990">
    <property type="component" value="Unassembled WGS sequence"/>
</dbReference>
<gene>
    <name evidence="1" type="ORF">PV328_011920</name>
</gene>
<organism evidence="1 2">
    <name type="scientific">Microctonus aethiopoides</name>
    <dbReference type="NCBI Taxonomy" id="144406"/>
    <lineage>
        <taxon>Eukaryota</taxon>
        <taxon>Metazoa</taxon>
        <taxon>Ecdysozoa</taxon>
        <taxon>Arthropoda</taxon>
        <taxon>Hexapoda</taxon>
        <taxon>Insecta</taxon>
        <taxon>Pterygota</taxon>
        <taxon>Neoptera</taxon>
        <taxon>Endopterygota</taxon>
        <taxon>Hymenoptera</taxon>
        <taxon>Apocrita</taxon>
        <taxon>Ichneumonoidea</taxon>
        <taxon>Braconidae</taxon>
        <taxon>Euphorinae</taxon>
        <taxon>Microctonus</taxon>
    </lineage>
</organism>
<accession>A0AA39C3A7</accession>
<keyword evidence="2" id="KW-1185">Reference proteome</keyword>
<dbReference type="EMBL" id="JAQQBS010001595">
    <property type="protein sequence ID" value="KAK0157083.1"/>
    <property type="molecule type" value="Genomic_DNA"/>
</dbReference>